<proteinExistence type="predicted"/>
<evidence type="ECO:0000256" key="2">
    <source>
        <dbReference type="ARBA" id="ARBA00022692"/>
    </source>
</evidence>
<keyword evidence="7" id="KW-1185">Reference proteome</keyword>
<keyword evidence="4 5" id="KW-0472">Membrane</keyword>
<sequence length="312" mass="35905">MTNNSSLSGGDLVPRRITIQVIIVQVLVIIFLVINFTLIVTFFKNENFITTTRYILFALTLLSDSLILIMTDVLLLLSFFQITMQVWLCVIISVLVYPYYKITPVTLTAMTLERYVAVCMPLHHGELCSMRTTVHCILIIHGLSAIPCALILCTFFATASLSSYTEDRICSEEMFILYKWQDHVRSSVQQAFFFIMFIIIVFCYFKIMKAARAASGELKKLTNKGLRTVVLHGFQLMFCLTSLWCPLIETAVLQISFKLFIDVRYFNYIMFSLSPRCLSPLIYGVRDEQFCFALKHYILSGFHNRKIGFPDK</sequence>
<feature type="transmembrane region" description="Helical" evidence="5">
    <location>
        <begin position="229"/>
        <end position="253"/>
    </location>
</feature>
<evidence type="ECO:0000256" key="3">
    <source>
        <dbReference type="ARBA" id="ARBA00022989"/>
    </source>
</evidence>
<dbReference type="OrthoDB" id="8759131at2759"/>
<comment type="subcellular location">
    <subcellularLocation>
        <location evidence="1">Membrane</location>
    </subcellularLocation>
</comment>
<dbReference type="PRINTS" id="PR00237">
    <property type="entry name" value="GPCRRHODOPSN"/>
</dbReference>
<dbReference type="FunFam" id="1.20.1070.10:FF:000096">
    <property type="entry name" value="Odorant receptor 131-2"/>
    <property type="match status" value="1"/>
</dbReference>
<protein>
    <submittedName>
        <fullName evidence="8">Odorant receptor 131-2-like</fullName>
    </submittedName>
</protein>
<dbReference type="CDD" id="cd00637">
    <property type="entry name" value="7tm_classA_rhodopsin-like"/>
    <property type="match status" value="1"/>
</dbReference>
<name>A0A6P7PEC8_BETSP</name>
<evidence type="ECO:0000313" key="7">
    <source>
        <dbReference type="Proteomes" id="UP000515150"/>
    </source>
</evidence>
<dbReference type="Gene3D" id="1.20.1070.10">
    <property type="entry name" value="Rhodopsin 7-helix transmembrane proteins"/>
    <property type="match status" value="1"/>
</dbReference>
<gene>
    <name evidence="8" type="primary">LOC114868291</name>
</gene>
<feature type="transmembrane region" description="Helical" evidence="5">
    <location>
        <begin position="17"/>
        <end position="43"/>
    </location>
</feature>
<dbReference type="InterPro" id="IPR052921">
    <property type="entry name" value="GPCR1_Superfamily_Member"/>
</dbReference>
<feature type="transmembrane region" description="Helical" evidence="5">
    <location>
        <begin position="136"/>
        <end position="157"/>
    </location>
</feature>
<dbReference type="Proteomes" id="UP000515150">
    <property type="component" value="Chromosome 13"/>
</dbReference>
<dbReference type="InterPro" id="IPR017452">
    <property type="entry name" value="GPCR_Rhodpsn_7TM"/>
</dbReference>
<evidence type="ECO:0000256" key="4">
    <source>
        <dbReference type="ARBA" id="ARBA00023136"/>
    </source>
</evidence>
<keyword evidence="3 5" id="KW-1133">Transmembrane helix</keyword>
<dbReference type="InParanoid" id="A0A6P7PEC8"/>
<feature type="transmembrane region" description="Helical" evidence="5">
    <location>
        <begin position="188"/>
        <end position="208"/>
    </location>
</feature>
<evidence type="ECO:0000256" key="5">
    <source>
        <dbReference type="SAM" id="Phobius"/>
    </source>
</evidence>
<evidence type="ECO:0000259" key="6">
    <source>
        <dbReference type="PROSITE" id="PS50262"/>
    </source>
</evidence>
<evidence type="ECO:0000313" key="8">
    <source>
        <dbReference type="RefSeq" id="XP_029027579.1"/>
    </source>
</evidence>
<reference evidence="8" key="1">
    <citation type="submission" date="2025-08" db="UniProtKB">
        <authorList>
            <consortium name="RefSeq"/>
        </authorList>
    </citation>
    <scope>IDENTIFICATION</scope>
</reference>
<dbReference type="Pfam" id="PF00001">
    <property type="entry name" value="7tm_1"/>
    <property type="match status" value="1"/>
</dbReference>
<accession>A0A6P7PEC8</accession>
<dbReference type="GeneID" id="114868291"/>
<organism evidence="7 8">
    <name type="scientific">Betta splendens</name>
    <name type="common">Siamese fighting fish</name>
    <dbReference type="NCBI Taxonomy" id="158456"/>
    <lineage>
        <taxon>Eukaryota</taxon>
        <taxon>Metazoa</taxon>
        <taxon>Chordata</taxon>
        <taxon>Craniata</taxon>
        <taxon>Vertebrata</taxon>
        <taxon>Euteleostomi</taxon>
        <taxon>Actinopterygii</taxon>
        <taxon>Neopterygii</taxon>
        <taxon>Teleostei</taxon>
        <taxon>Neoteleostei</taxon>
        <taxon>Acanthomorphata</taxon>
        <taxon>Anabantaria</taxon>
        <taxon>Anabantiformes</taxon>
        <taxon>Anabantoidei</taxon>
        <taxon>Osphronemidae</taxon>
        <taxon>Betta</taxon>
    </lineage>
</organism>
<dbReference type="RefSeq" id="XP_029027579.1">
    <property type="nucleotide sequence ID" value="XM_029171746.1"/>
</dbReference>
<dbReference type="InterPro" id="IPR000276">
    <property type="entry name" value="GPCR_Rhodpsn"/>
</dbReference>
<dbReference type="SUPFAM" id="SSF81321">
    <property type="entry name" value="Family A G protein-coupled receptor-like"/>
    <property type="match status" value="1"/>
</dbReference>
<dbReference type="GO" id="GO:0016020">
    <property type="term" value="C:membrane"/>
    <property type="evidence" value="ECO:0007669"/>
    <property type="project" value="UniProtKB-SubCell"/>
</dbReference>
<feature type="transmembrane region" description="Helical" evidence="5">
    <location>
        <begin position="82"/>
        <end position="100"/>
    </location>
</feature>
<dbReference type="GO" id="GO:0004984">
    <property type="term" value="F:olfactory receptor activity"/>
    <property type="evidence" value="ECO:0007669"/>
    <property type="project" value="TreeGrafter"/>
</dbReference>
<feature type="transmembrane region" description="Helical" evidence="5">
    <location>
        <begin position="55"/>
        <end position="76"/>
    </location>
</feature>
<feature type="domain" description="G-protein coupled receptors family 1 profile" evidence="6">
    <location>
        <begin position="34"/>
        <end position="283"/>
    </location>
</feature>
<keyword evidence="2 5" id="KW-0812">Transmembrane</keyword>
<dbReference type="PROSITE" id="PS50262">
    <property type="entry name" value="G_PROTEIN_RECEP_F1_2"/>
    <property type="match status" value="1"/>
</dbReference>
<dbReference type="AlphaFoldDB" id="A0A6P7PEC8"/>
<dbReference type="PANTHER" id="PTHR26451:SF886">
    <property type="entry name" value="GROWTH HORMONE SECRETAGOGUE RECEPTOR TYPE 1-LIKE-RELATED"/>
    <property type="match status" value="1"/>
</dbReference>
<dbReference type="GO" id="GO:0004930">
    <property type="term" value="F:G protein-coupled receptor activity"/>
    <property type="evidence" value="ECO:0007669"/>
    <property type="project" value="InterPro"/>
</dbReference>
<dbReference type="FunCoup" id="A0A6P7PEC8">
    <property type="interactions" value="16"/>
</dbReference>
<dbReference type="PANTHER" id="PTHR26451">
    <property type="entry name" value="G_PROTEIN_RECEP_F1_2 DOMAIN-CONTAINING PROTEIN"/>
    <property type="match status" value="1"/>
</dbReference>
<dbReference type="KEGG" id="bspl:114868291"/>
<evidence type="ECO:0000256" key="1">
    <source>
        <dbReference type="ARBA" id="ARBA00004370"/>
    </source>
</evidence>
<dbReference type="GO" id="GO:0005549">
    <property type="term" value="F:odorant binding"/>
    <property type="evidence" value="ECO:0007669"/>
    <property type="project" value="TreeGrafter"/>
</dbReference>